<dbReference type="Gene3D" id="2.60.120.200">
    <property type="match status" value="1"/>
</dbReference>
<feature type="region of interest" description="Disordered" evidence="1">
    <location>
        <begin position="33"/>
        <end position="74"/>
    </location>
</feature>
<dbReference type="GO" id="GO:0016787">
    <property type="term" value="F:hydrolase activity"/>
    <property type="evidence" value="ECO:0007669"/>
    <property type="project" value="UniProtKB-KW"/>
</dbReference>
<reference evidence="5" key="1">
    <citation type="journal article" date="2019" name="Int. J. Syst. Evol. Microbiol.">
        <title>The Global Catalogue of Microorganisms (GCM) 10K type strain sequencing project: providing services to taxonomists for standard genome sequencing and annotation.</title>
        <authorList>
            <consortium name="The Broad Institute Genomics Platform"/>
            <consortium name="The Broad Institute Genome Sequencing Center for Infectious Disease"/>
            <person name="Wu L."/>
            <person name="Ma J."/>
        </authorList>
    </citation>
    <scope>NUCLEOTIDE SEQUENCE [LARGE SCALE GENOMIC DNA]</scope>
    <source>
        <strain evidence="5">JCM 9371</strain>
    </source>
</reference>
<dbReference type="Proteomes" id="UP001597063">
    <property type="component" value="Unassembled WGS sequence"/>
</dbReference>
<dbReference type="RefSeq" id="WP_131763595.1">
    <property type="nucleotide sequence ID" value="NZ_CAACUY010000361.1"/>
</dbReference>
<dbReference type="PANTHER" id="PTHR10963:SF60">
    <property type="entry name" value="GRAM-NEGATIVE BACTERIA-BINDING PROTEIN 1-RELATED"/>
    <property type="match status" value="1"/>
</dbReference>
<dbReference type="Pfam" id="PF00722">
    <property type="entry name" value="Glyco_hydro_16"/>
    <property type="match status" value="1"/>
</dbReference>
<evidence type="ECO:0000256" key="2">
    <source>
        <dbReference type="SAM" id="SignalP"/>
    </source>
</evidence>
<keyword evidence="4" id="KW-0378">Hydrolase</keyword>
<dbReference type="EMBL" id="JBHTGP010000027">
    <property type="protein sequence ID" value="MFD0691247.1"/>
    <property type="molecule type" value="Genomic_DNA"/>
</dbReference>
<dbReference type="InterPro" id="IPR050546">
    <property type="entry name" value="Glycosyl_Hydrlase_16"/>
</dbReference>
<protein>
    <submittedName>
        <fullName evidence="4">Glycoside hydrolase family 16 protein</fullName>
    </submittedName>
</protein>
<evidence type="ECO:0000259" key="3">
    <source>
        <dbReference type="PROSITE" id="PS51762"/>
    </source>
</evidence>
<dbReference type="PANTHER" id="PTHR10963">
    <property type="entry name" value="GLYCOSYL HYDROLASE-RELATED"/>
    <property type="match status" value="1"/>
</dbReference>
<organism evidence="4 5">
    <name type="scientific">Actinomadura fibrosa</name>
    <dbReference type="NCBI Taxonomy" id="111802"/>
    <lineage>
        <taxon>Bacteria</taxon>
        <taxon>Bacillati</taxon>
        <taxon>Actinomycetota</taxon>
        <taxon>Actinomycetes</taxon>
        <taxon>Streptosporangiales</taxon>
        <taxon>Thermomonosporaceae</taxon>
        <taxon>Actinomadura</taxon>
    </lineage>
</organism>
<sequence length="287" mass="31225">MPVARMVLGPWGRRFAVVGAFLLAAMAVVPTGADPVPSTGGGHGIVRGPARESSGEGRPGPGNGRGWGRPVASDHFTGRTLDREAWEVYDGPGHGGNGRRSPSAVTVRHGVLTITGRRDGTTGGIAWRRGARRYGRWEARIRMSRGCACYHPVLLLWPVQGGGGVSPRGGGGEIDYAETIDDGRRRHTAFYLHYGPEDGDRRLDARIGADLTRWHVFAVEWTPRGISGFMDGRRFFHTTDPAVQPSGPMGQTLQLDWFPHDRRDTARTVDPSAPATLQADWIRMYGL</sequence>
<dbReference type="InterPro" id="IPR000757">
    <property type="entry name" value="Beta-glucanase-like"/>
</dbReference>
<name>A0ABW2XY58_9ACTN</name>
<feature type="domain" description="GH16" evidence="3">
    <location>
        <begin position="29"/>
        <end position="287"/>
    </location>
</feature>
<comment type="caution">
    <text evidence="4">The sequence shown here is derived from an EMBL/GenBank/DDBJ whole genome shotgun (WGS) entry which is preliminary data.</text>
</comment>
<feature type="compositionally biased region" description="Gly residues" evidence="1">
    <location>
        <begin position="57"/>
        <end position="67"/>
    </location>
</feature>
<proteinExistence type="predicted"/>
<dbReference type="PROSITE" id="PS51762">
    <property type="entry name" value="GH16_2"/>
    <property type="match status" value="1"/>
</dbReference>
<feature type="chain" id="PRO_5047029837" evidence="2">
    <location>
        <begin position="34"/>
        <end position="287"/>
    </location>
</feature>
<dbReference type="CDD" id="cd00413">
    <property type="entry name" value="Glyco_hydrolase_16"/>
    <property type="match status" value="1"/>
</dbReference>
<gene>
    <name evidence="4" type="ORF">ACFQZM_42635</name>
</gene>
<accession>A0ABW2XY58</accession>
<feature type="signal peptide" evidence="2">
    <location>
        <begin position="1"/>
        <end position="33"/>
    </location>
</feature>
<dbReference type="InterPro" id="IPR013320">
    <property type="entry name" value="ConA-like_dom_sf"/>
</dbReference>
<dbReference type="SUPFAM" id="SSF49899">
    <property type="entry name" value="Concanavalin A-like lectins/glucanases"/>
    <property type="match status" value="1"/>
</dbReference>
<evidence type="ECO:0000313" key="5">
    <source>
        <dbReference type="Proteomes" id="UP001597063"/>
    </source>
</evidence>
<keyword evidence="2" id="KW-0732">Signal</keyword>
<keyword evidence="5" id="KW-1185">Reference proteome</keyword>
<evidence type="ECO:0000313" key="4">
    <source>
        <dbReference type="EMBL" id="MFD0691247.1"/>
    </source>
</evidence>
<evidence type="ECO:0000256" key="1">
    <source>
        <dbReference type="SAM" id="MobiDB-lite"/>
    </source>
</evidence>